<keyword evidence="2" id="KW-1185">Reference proteome</keyword>
<gene>
    <name evidence="1" type="ORF">EUTSA_v10026619mg</name>
</gene>
<dbReference type="Proteomes" id="UP000030689">
    <property type="component" value="Unassembled WGS sequence"/>
</dbReference>
<name>V4MPB2_EUTSA</name>
<dbReference type="EMBL" id="KI517384">
    <property type="protein sequence ID" value="ESQ54857.1"/>
    <property type="molecule type" value="Genomic_DNA"/>
</dbReference>
<organism evidence="1 2">
    <name type="scientific">Eutrema salsugineum</name>
    <name type="common">Saltwater cress</name>
    <name type="synonym">Sisymbrium salsugineum</name>
    <dbReference type="NCBI Taxonomy" id="72664"/>
    <lineage>
        <taxon>Eukaryota</taxon>
        <taxon>Viridiplantae</taxon>
        <taxon>Streptophyta</taxon>
        <taxon>Embryophyta</taxon>
        <taxon>Tracheophyta</taxon>
        <taxon>Spermatophyta</taxon>
        <taxon>Magnoliopsida</taxon>
        <taxon>eudicotyledons</taxon>
        <taxon>Gunneridae</taxon>
        <taxon>Pentapetalae</taxon>
        <taxon>rosids</taxon>
        <taxon>malvids</taxon>
        <taxon>Brassicales</taxon>
        <taxon>Brassicaceae</taxon>
        <taxon>Eutremeae</taxon>
        <taxon>Eutrema</taxon>
    </lineage>
</organism>
<reference evidence="1 2" key="1">
    <citation type="journal article" date="2013" name="Front. Plant Sci.">
        <title>The Reference Genome of the Halophytic Plant Eutrema salsugineum.</title>
        <authorList>
            <person name="Yang R."/>
            <person name="Jarvis D.E."/>
            <person name="Chen H."/>
            <person name="Beilstein M.A."/>
            <person name="Grimwood J."/>
            <person name="Jenkins J."/>
            <person name="Shu S."/>
            <person name="Prochnik S."/>
            <person name="Xin M."/>
            <person name="Ma C."/>
            <person name="Schmutz J."/>
            <person name="Wing R.A."/>
            <person name="Mitchell-Olds T."/>
            <person name="Schumaker K.S."/>
            <person name="Wang X."/>
        </authorList>
    </citation>
    <scope>NUCLEOTIDE SEQUENCE [LARGE SCALE GENOMIC DNA]</scope>
</reference>
<protein>
    <submittedName>
        <fullName evidence="1">Uncharacterized protein</fullName>
    </submittedName>
</protein>
<proteinExistence type="predicted"/>
<dbReference type="Gramene" id="ESQ54858">
    <property type="protein sequence ID" value="ESQ54858"/>
    <property type="gene ID" value="EUTSA_v10026619mg"/>
</dbReference>
<dbReference type="AlphaFoldDB" id="V4MPB2"/>
<dbReference type="EMBL" id="KI517384">
    <property type="protein sequence ID" value="ESQ54858.1"/>
    <property type="molecule type" value="Genomic_DNA"/>
</dbReference>
<dbReference type="KEGG" id="eus:EUTSA_v10026619mg"/>
<sequence length="109" mass="12588">MNLPILLIQVWIFGKIINHCGGLHDRYHTLFFSTKNSLSAYWTSQSVLEILLKFCSIITSKAKQSVLEIFFFFASMLLFFQERYLILLLLCNSNVIVTQSYGKASEDLI</sequence>
<dbReference type="Gramene" id="ESQ54857">
    <property type="protein sequence ID" value="ESQ54857"/>
    <property type="gene ID" value="EUTSA_v10026619mg"/>
</dbReference>
<accession>V4MPB2</accession>
<evidence type="ECO:0000313" key="1">
    <source>
        <dbReference type="EMBL" id="ESQ54858.1"/>
    </source>
</evidence>
<evidence type="ECO:0000313" key="2">
    <source>
        <dbReference type="Proteomes" id="UP000030689"/>
    </source>
</evidence>